<dbReference type="Pfam" id="PF17763">
    <property type="entry name" value="Asparaginase_C"/>
    <property type="match status" value="1"/>
</dbReference>
<dbReference type="SFLD" id="SFLDS00057">
    <property type="entry name" value="Glutaminase/Asparaginase"/>
    <property type="match status" value="1"/>
</dbReference>
<feature type="binding site" evidence="4">
    <location>
        <position position="58"/>
    </location>
    <ligand>
        <name>substrate</name>
    </ligand>
</feature>
<evidence type="ECO:0000313" key="12">
    <source>
        <dbReference type="Proteomes" id="UP000001497"/>
    </source>
</evidence>
<dbReference type="PIRSF" id="PIRSF500176">
    <property type="entry name" value="L_ASNase"/>
    <property type="match status" value="1"/>
</dbReference>
<feature type="active site" evidence="6">
    <location>
        <position position="91"/>
    </location>
</feature>
<dbReference type="InterPro" id="IPR006034">
    <property type="entry name" value="Asparaginase/glutaminase-like"/>
</dbReference>
<evidence type="ECO:0000256" key="3">
    <source>
        <dbReference type="PIRSR" id="PIRSR001220-1"/>
    </source>
</evidence>
<evidence type="ECO:0000256" key="4">
    <source>
        <dbReference type="PIRSR" id="PIRSR001220-2"/>
    </source>
</evidence>
<dbReference type="KEGG" id="fsc:FSU_1015"/>
<keyword evidence="12" id="KW-1185">Reference proteome</keyword>
<evidence type="ECO:0000256" key="1">
    <source>
        <dbReference type="ARBA" id="ARBA00010518"/>
    </source>
</evidence>
<dbReference type="InterPro" id="IPR036152">
    <property type="entry name" value="Asp/glu_Ase-like_sf"/>
</dbReference>
<dbReference type="PATRIC" id="fig|59374.8.peg.983"/>
<evidence type="ECO:0000259" key="8">
    <source>
        <dbReference type="Pfam" id="PF17763"/>
    </source>
</evidence>
<evidence type="ECO:0000259" key="7">
    <source>
        <dbReference type="Pfam" id="PF00710"/>
    </source>
</evidence>
<dbReference type="InterPro" id="IPR027473">
    <property type="entry name" value="L-asparaginase_C"/>
</dbReference>
<dbReference type="PROSITE" id="PS00144">
    <property type="entry name" value="ASN_GLN_ASE_1"/>
    <property type="match status" value="1"/>
</dbReference>
<dbReference type="KEGG" id="fsu:Fisuc_0588"/>
<evidence type="ECO:0000256" key="5">
    <source>
        <dbReference type="PROSITE-ProRule" id="PRU10099"/>
    </source>
</evidence>
<reference evidence="10" key="3">
    <citation type="submission" date="2010-08" db="EMBL/GenBank/DDBJ databases">
        <authorList>
            <person name="Durkin A.S."/>
            <person name="Nelson K.E."/>
            <person name="Morrison M."/>
            <person name="Forsberg C.W."/>
            <person name="Wilson D.B."/>
            <person name="Russell J.B."/>
            <person name="Cann I.K.O."/>
            <person name="Mackie R.I."/>
            <person name="White B.A."/>
        </authorList>
    </citation>
    <scope>NUCLEOTIDE SEQUENCE</scope>
    <source>
        <strain evidence="10">S85</strain>
    </source>
</reference>
<dbReference type="RefSeq" id="WP_014545367.1">
    <property type="nucleotide sequence ID" value="NC_013410.1"/>
</dbReference>
<feature type="domain" description="L-asparaginase N-terminal" evidence="7">
    <location>
        <begin position="3"/>
        <end position="185"/>
    </location>
</feature>
<dbReference type="AlphaFoldDB" id="C9RM38"/>
<dbReference type="PANTHER" id="PTHR11707">
    <property type="entry name" value="L-ASPARAGINASE"/>
    <property type="match status" value="1"/>
</dbReference>
<gene>
    <name evidence="10" type="primary">ansB</name>
    <name evidence="9" type="ordered locus">Fisuc_0588</name>
    <name evidence="10" type="ordered locus">FSU_1015</name>
</gene>
<dbReference type="InterPro" id="IPR020827">
    <property type="entry name" value="Asparaginase/glutaminase_AS1"/>
</dbReference>
<dbReference type="EC" id="3.5.1.1" evidence="9 10"/>
<dbReference type="PRINTS" id="PR00139">
    <property type="entry name" value="ASNGLNASE"/>
</dbReference>
<dbReference type="InterPro" id="IPR027474">
    <property type="entry name" value="L-asparaginase_N"/>
</dbReference>
<proteinExistence type="inferred from homology"/>
<sequence>MKNIVILATGGTIAGAGELGKNIGYKSGSIKAQTLIDAIPELKNVANICVEQVCNINSDDVTSEIWIALAKRIQELLLRDDVDGIVIMHGTDTMEETALFLSLTLGGSAPSAAEIAAKPVIMTGSMRPATAAEPDGPANLLFAVKSVVEMSAKNDATVYVAFAGKLMDARLVQKIHANDLDAFAELSSRTSFRDRHLVNAKKSFDISNLRELPRVTVLYFNADADAELVRFAAERSAGLIIAGAGAGEFSRAWADAITDAVAEKNIPVVISTRINRGSIVPEQLLVPETIAAYDLPPAKVAVLLRLALTVTNDPAEIQKIYQMYT</sequence>
<feature type="binding site" evidence="4">
    <location>
        <begin position="91"/>
        <end position="92"/>
    </location>
    <ligand>
        <name>substrate</name>
    </ligand>
</feature>
<dbReference type="InterPro" id="IPR037152">
    <property type="entry name" value="L-asparaginase_N_sf"/>
</dbReference>
<organism evidence="10 11">
    <name type="scientific">Fibrobacter succinogenes (strain ATCC 19169 / S85)</name>
    <dbReference type="NCBI Taxonomy" id="59374"/>
    <lineage>
        <taxon>Bacteria</taxon>
        <taxon>Pseudomonadati</taxon>
        <taxon>Fibrobacterota</taxon>
        <taxon>Fibrobacteria</taxon>
        <taxon>Fibrobacterales</taxon>
        <taxon>Fibrobacteraceae</taxon>
        <taxon>Fibrobacter</taxon>
    </lineage>
</organism>
<dbReference type="PROSITE" id="PS00917">
    <property type="entry name" value="ASN_GLN_ASE_2"/>
    <property type="match status" value="1"/>
</dbReference>
<evidence type="ECO:0000256" key="6">
    <source>
        <dbReference type="PROSITE-ProRule" id="PRU10100"/>
    </source>
</evidence>
<dbReference type="OrthoDB" id="9788068at2"/>
<dbReference type="EMBL" id="CP001792">
    <property type="protein sequence ID" value="ACX74200.1"/>
    <property type="molecule type" value="Genomic_DNA"/>
</dbReference>
<evidence type="ECO:0000256" key="2">
    <source>
        <dbReference type="ARBA" id="ARBA00022801"/>
    </source>
</evidence>
<reference evidence="11" key="2">
    <citation type="submission" date="2010-08" db="EMBL/GenBank/DDBJ databases">
        <title>Complete sequence of Fibrobacter succinogenes subsp. succinogenes S85.</title>
        <authorList>
            <person name="Durkin A.S."/>
            <person name="Nelson K.E."/>
            <person name="Morrison M."/>
            <person name="Forsberg C.W."/>
            <person name="Wilson D.B."/>
            <person name="Russell J.B."/>
            <person name="Cann I.K.O."/>
            <person name="Mackie R.I."/>
            <person name="White B.A."/>
        </authorList>
    </citation>
    <scope>NUCLEOTIDE SEQUENCE [LARGE SCALE GENOMIC DNA]</scope>
    <source>
        <strain evidence="11">ATCC 19169 / S85</strain>
    </source>
</reference>
<feature type="domain" description="Asparaginase/glutaminase C-terminal" evidence="8">
    <location>
        <begin position="214"/>
        <end position="320"/>
    </location>
</feature>
<dbReference type="CDD" id="cd08964">
    <property type="entry name" value="L-asparaginase_II"/>
    <property type="match status" value="1"/>
</dbReference>
<dbReference type="PROSITE" id="PS51732">
    <property type="entry name" value="ASN_GLN_ASE_3"/>
    <property type="match status" value="1"/>
</dbReference>
<dbReference type="SUPFAM" id="SSF53774">
    <property type="entry name" value="Glutaminase/Asparaginase"/>
    <property type="match status" value="1"/>
</dbReference>
<evidence type="ECO:0000313" key="11">
    <source>
        <dbReference type="Proteomes" id="UP000000517"/>
    </source>
</evidence>
<dbReference type="Proteomes" id="UP000001497">
    <property type="component" value="Chromosome"/>
</dbReference>
<dbReference type="eggNOG" id="COG0252">
    <property type="taxonomic scope" value="Bacteria"/>
</dbReference>
<feature type="active site" description="O-isoaspartyl threonine intermediate" evidence="3">
    <location>
        <position position="12"/>
    </location>
</feature>
<dbReference type="GO" id="GO:0004067">
    <property type="term" value="F:asparaginase activity"/>
    <property type="evidence" value="ECO:0007669"/>
    <property type="project" value="UniProtKB-UniRule"/>
</dbReference>
<dbReference type="Proteomes" id="UP000000517">
    <property type="component" value="Chromosome"/>
</dbReference>
<evidence type="ECO:0000313" key="9">
    <source>
        <dbReference type="EMBL" id="ACX74200.1"/>
    </source>
</evidence>
<comment type="similarity">
    <text evidence="1">Belongs to the asparaginase 1 family.</text>
</comment>
<dbReference type="EMBL" id="CP002158">
    <property type="protein sequence ID" value="ADL26899.1"/>
    <property type="molecule type" value="Genomic_DNA"/>
</dbReference>
<dbReference type="InterPro" id="IPR040919">
    <property type="entry name" value="Asparaginase_C"/>
</dbReference>
<dbReference type="PANTHER" id="PTHR11707:SF28">
    <property type="entry name" value="60 KDA LYSOPHOSPHOLIPASE"/>
    <property type="match status" value="1"/>
</dbReference>
<dbReference type="SMART" id="SM00870">
    <property type="entry name" value="Asparaginase"/>
    <property type="match status" value="1"/>
</dbReference>
<dbReference type="FunFam" id="3.40.50.1170:FF:000001">
    <property type="entry name" value="L-asparaginase 2"/>
    <property type="match status" value="1"/>
</dbReference>
<evidence type="ECO:0000313" key="10">
    <source>
        <dbReference type="EMBL" id="ADL26899.1"/>
    </source>
</evidence>
<protein>
    <submittedName>
        <fullName evidence="9 10">Asparaginase</fullName>
        <ecNumber evidence="9 10">3.5.1.1</ecNumber>
    </submittedName>
</protein>
<feature type="active site" evidence="5">
    <location>
        <position position="12"/>
    </location>
</feature>
<dbReference type="Gene3D" id="3.40.50.40">
    <property type="match status" value="1"/>
</dbReference>
<dbReference type="HOGENOM" id="CLU_019134_1_2_0"/>
<dbReference type="InterPro" id="IPR004550">
    <property type="entry name" value="AsnASE_II"/>
</dbReference>
<keyword evidence="2 10" id="KW-0378">Hydrolase</keyword>
<dbReference type="PIRSF" id="PIRSF001220">
    <property type="entry name" value="L-ASNase_gatD"/>
    <property type="match status" value="1"/>
</dbReference>
<dbReference type="GO" id="GO:0006528">
    <property type="term" value="P:asparagine metabolic process"/>
    <property type="evidence" value="ECO:0007669"/>
    <property type="project" value="InterPro"/>
</dbReference>
<reference evidence="9 12" key="1">
    <citation type="submission" date="2009-10" db="EMBL/GenBank/DDBJ databases">
        <title>Complete sequence of Fibrobacter succinogenes subsp. succinogenes S85.</title>
        <authorList>
            <consortium name="US DOE Joint Genome Institute"/>
            <person name="Lucas S."/>
            <person name="Copeland A."/>
            <person name="Lapidus A."/>
            <person name="Glavina del Rio T."/>
            <person name="Tice H."/>
            <person name="Bruce D."/>
            <person name="Goodwin L."/>
            <person name="Pitluck S."/>
            <person name="Chertkov O."/>
            <person name="Detter J.C."/>
            <person name="Han C."/>
            <person name="Tapia R."/>
            <person name="Larimer F."/>
            <person name="Land M."/>
            <person name="Hauser L."/>
            <person name="Kyrpides N."/>
            <person name="Mikhailova N."/>
            <person name="Weimer P.J."/>
            <person name="Stevenson D.M."/>
            <person name="Boyum J."/>
            <person name="Brumm P.I."/>
            <person name="Mead D."/>
        </authorList>
    </citation>
    <scope>NUCLEOTIDE SEQUENCE [LARGE SCALE GENOMIC DNA]</scope>
    <source>
        <strain evidence="12">ATCC 19169 / S85</strain>
        <strain evidence="9">S85</strain>
    </source>
</reference>
<dbReference type="Pfam" id="PF00710">
    <property type="entry name" value="Asparaginase"/>
    <property type="match status" value="1"/>
</dbReference>
<accession>C9RM38</accession>
<name>C9RM38_FIBSS</name>
<dbReference type="InterPro" id="IPR027475">
    <property type="entry name" value="Asparaginase/glutaminase_AS2"/>
</dbReference>
<dbReference type="Gene3D" id="3.40.50.1170">
    <property type="entry name" value="L-asparaginase, N-terminal domain"/>
    <property type="match status" value="1"/>
</dbReference>
<dbReference type="STRING" id="59374.FSU_1015"/>